<gene>
    <name evidence="1" type="ORF">PORY_000025</name>
</gene>
<name>A0ACB7CG06_9ASCO</name>
<organism evidence="1 2">
    <name type="scientific">Pneumocystis oryctolagi</name>
    <dbReference type="NCBI Taxonomy" id="42067"/>
    <lineage>
        <taxon>Eukaryota</taxon>
        <taxon>Fungi</taxon>
        <taxon>Dikarya</taxon>
        <taxon>Ascomycota</taxon>
        <taxon>Taphrinomycotina</taxon>
        <taxon>Pneumocystomycetes</taxon>
        <taxon>Pneumocystaceae</taxon>
        <taxon>Pneumocystis</taxon>
    </lineage>
</organism>
<accession>A0ACB7CG06</accession>
<evidence type="ECO:0000313" key="2">
    <source>
        <dbReference type="Proteomes" id="UP000768646"/>
    </source>
</evidence>
<sequence>MIENKCLNIAIKKMSKNCTVSSRIRTRFAPSPTGQMHLGSLRTALYNYLFARKMGGDFILRIEDTDKTRIVKDSEKNIYKILNWAGLHWDEGPIVGGKHFPYNQSQRLHIYLKYADLLLESCYAYRCFCSINRLEVLKKKSKTEGLIGTYDRNCLTIDMCESNKRAKRGDKFVLRFKVPEKYPIVHDLVYGNIDFSVLTHTQKILFDDPIIIKSDSFPTYHFANVVDDHLMNITHVIRGEEWLPSTSKHLAIYQAFGWTPPIFAHVSLLVNPDGSKLSKRNNDTHVQSYIDKGYSSNALLNYIALIGWSPRTSNEVFTLNELIEKFSLNDLTRGTAIVMPEKLDFFSKQHFLRSTENEISIKEVIKEIKPKIIHFYGKEILKNNSSKYLSDEYIYNVIIALRTKVQNTNQLIDSSKYFFVEPKYCQYIFDQFKLTLEDLKLNFKIIKNFEKIDFWVPDKISLVLTEISFNENIQMNKLMMILRFCCTASVVGANIIQILYILGKDAVILRIERTTEWVKNIHHK</sequence>
<evidence type="ECO:0000313" key="1">
    <source>
        <dbReference type="EMBL" id="KAG4306037.1"/>
    </source>
</evidence>
<protein>
    <submittedName>
        <fullName evidence="1">Uncharacterized protein</fullName>
    </submittedName>
</protein>
<keyword evidence="2" id="KW-1185">Reference proteome</keyword>
<proteinExistence type="predicted"/>
<comment type="caution">
    <text evidence="1">The sequence shown here is derived from an EMBL/GenBank/DDBJ whole genome shotgun (WGS) entry which is preliminary data.</text>
</comment>
<dbReference type="EMBL" id="JABTEG010000001">
    <property type="protein sequence ID" value="KAG4306037.1"/>
    <property type="molecule type" value="Genomic_DNA"/>
</dbReference>
<dbReference type="Proteomes" id="UP000768646">
    <property type="component" value="Unassembled WGS sequence"/>
</dbReference>
<reference evidence="1 2" key="1">
    <citation type="journal article" date="2021" name="Commun. Biol.">
        <title>Genomic insights into the host specific adaptation of the Pneumocystis genus.</title>
        <authorList>
            <person name="Cisse O.H."/>
            <person name="Ma L."/>
            <person name="Dekker J.P."/>
            <person name="Khil P.P."/>
            <person name="Youn J.-H."/>
            <person name="Brenchley J.M."/>
            <person name="Blair R."/>
            <person name="Pahar B."/>
            <person name="Chabe M."/>
            <person name="Van Rompay K.K.A."/>
            <person name="Keesler R."/>
            <person name="Sukura A."/>
            <person name="Hirsch V."/>
            <person name="Kutty G."/>
            <person name="Liu Y."/>
            <person name="Peng L."/>
            <person name="Chen J."/>
            <person name="Song J."/>
            <person name="Weissenbacher-Lang C."/>
            <person name="Xu J."/>
            <person name="Upham N.S."/>
            <person name="Stajich J.E."/>
            <person name="Cuomo C.A."/>
            <person name="Cushion M.T."/>
            <person name="Kovacs J.A."/>
        </authorList>
    </citation>
    <scope>NUCLEOTIDE SEQUENCE [LARGE SCALE GENOMIC DNA]</scope>
    <source>
        <strain evidence="1 2">RABM</strain>
    </source>
</reference>